<proteinExistence type="predicted"/>
<evidence type="ECO:0000256" key="1">
    <source>
        <dbReference type="SAM" id="MobiDB-lite"/>
    </source>
</evidence>
<dbReference type="OrthoDB" id="2553859at2759"/>
<name>A0A3G2S8N5_MALR7</name>
<dbReference type="VEuPathDB" id="FungiDB:DNF11_2659"/>
<dbReference type="EMBL" id="CP033151">
    <property type="protein sequence ID" value="AYO43609.1"/>
    <property type="molecule type" value="Genomic_DNA"/>
</dbReference>
<evidence type="ECO:0000313" key="2">
    <source>
        <dbReference type="EMBL" id="AYO43609.1"/>
    </source>
</evidence>
<dbReference type="Proteomes" id="UP000269793">
    <property type="component" value="Chromosome IV"/>
</dbReference>
<dbReference type="AlphaFoldDB" id="A0A3G2S8N5"/>
<reference evidence="2 3" key="1">
    <citation type="submission" date="2018-10" db="EMBL/GenBank/DDBJ databases">
        <title>Complete genome sequence of Malassezia restricta CBS 7877.</title>
        <authorList>
            <person name="Morand S.C."/>
            <person name="Bertignac M."/>
            <person name="Iltis A."/>
            <person name="Kolder I."/>
            <person name="Pirovano W."/>
            <person name="Jourdain R."/>
            <person name="Clavaud C."/>
        </authorList>
    </citation>
    <scope>NUCLEOTIDE SEQUENCE [LARGE SCALE GENOMIC DNA]</scope>
    <source>
        <strain evidence="2 3">CBS 7877</strain>
    </source>
</reference>
<sequence length="86" mass="9566">MTHVAFSWAFDTHDATTEHRAYPAQGEDSVPQQDHTLEGLATSLDDAREKLNDIVTCWKDAVGPEQDSHMGRSNAAHAQDDDEDEE</sequence>
<gene>
    <name evidence="2" type="ORF">DNF11_2659</name>
</gene>
<protein>
    <submittedName>
        <fullName evidence="2">Uncharacterized protein</fullName>
    </submittedName>
</protein>
<keyword evidence="3" id="KW-1185">Reference proteome</keyword>
<feature type="region of interest" description="Disordered" evidence="1">
    <location>
        <begin position="62"/>
        <end position="86"/>
    </location>
</feature>
<evidence type="ECO:0000313" key="3">
    <source>
        <dbReference type="Proteomes" id="UP000269793"/>
    </source>
</evidence>
<accession>A0A3G2S8N5</accession>
<organism evidence="2 3">
    <name type="scientific">Malassezia restricta (strain ATCC 96810 / NBRC 103918 / CBS 7877)</name>
    <name type="common">Seborrheic dermatitis infection agent</name>
    <dbReference type="NCBI Taxonomy" id="425264"/>
    <lineage>
        <taxon>Eukaryota</taxon>
        <taxon>Fungi</taxon>
        <taxon>Dikarya</taxon>
        <taxon>Basidiomycota</taxon>
        <taxon>Ustilaginomycotina</taxon>
        <taxon>Malasseziomycetes</taxon>
        <taxon>Malasseziales</taxon>
        <taxon>Malasseziaceae</taxon>
        <taxon>Malassezia</taxon>
    </lineage>
</organism>